<evidence type="ECO:0000313" key="2">
    <source>
        <dbReference type="Proteomes" id="UP001055879"/>
    </source>
</evidence>
<gene>
    <name evidence="1" type="ORF">L6452_37140</name>
</gene>
<dbReference type="EMBL" id="CM042060">
    <property type="protein sequence ID" value="KAI3677868.1"/>
    <property type="molecule type" value="Genomic_DNA"/>
</dbReference>
<reference evidence="2" key="1">
    <citation type="journal article" date="2022" name="Mol. Ecol. Resour.">
        <title>The genomes of chicory, endive, great burdock and yacon provide insights into Asteraceae palaeo-polyploidization history and plant inulin production.</title>
        <authorList>
            <person name="Fan W."/>
            <person name="Wang S."/>
            <person name="Wang H."/>
            <person name="Wang A."/>
            <person name="Jiang F."/>
            <person name="Liu H."/>
            <person name="Zhao H."/>
            <person name="Xu D."/>
            <person name="Zhang Y."/>
        </authorList>
    </citation>
    <scope>NUCLEOTIDE SEQUENCE [LARGE SCALE GENOMIC DNA]</scope>
    <source>
        <strain evidence="2">cv. Niubang</strain>
    </source>
</reference>
<reference evidence="1 2" key="2">
    <citation type="journal article" date="2022" name="Mol. Ecol. Resour.">
        <title>The genomes of chicory, endive, great burdock and yacon provide insights into Asteraceae paleo-polyploidization history and plant inulin production.</title>
        <authorList>
            <person name="Fan W."/>
            <person name="Wang S."/>
            <person name="Wang H."/>
            <person name="Wang A."/>
            <person name="Jiang F."/>
            <person name="Liu H."/>
            <person name="Zhao H."/>
            <person name="Xu D."/>
            <person name="Zhang Y."/>
        </authorList>
    </citation>
    <scope>NUCLEOTIDE SEQUENCE [LARGE SCALE GENOMIC DNA]</scope>
    <source>
        <strain evidence="2">cv. Niubang</strain>
    </source>
</reference>
<keyword evidence="2" id="KW-1185">Reference proteome</keyword>
<evidence type="ECO:0000313" key="1">
    <source>
        <dbReference type="EMBL" id="KAI3677868.1"/>
    </source>
</evidence>
<organism evidence="1 2">
    <name type="scientific">Arctium lappa</name>
    <name type="common">Greater burdock</name>
    <name type="synonym">Lappa major</name>
    <dbReference type="NCBI Taxonomy" id="4217"/>
    <lineage>
        <taxon>Eukaryota</taxon>
        <taxon>Viridiplantae</taxon>
        <taxon>Streptophyta</taxon>
        <taxon>Embryophyta</taxon>
        <taxon>Tracheophyta</taxon>
        <taxon>Spermatophyta</taxon>
        <taxon>Magnoliopsida</taxon>
        <taxon>eudicotyledons</taxon>
        <taxon>Gunneridae</taxon>
        <taxon>Pentapetalae</taxon>
        <taxon>asterids</taxon>
        <taxon>campanulids</taxon>
        <taxon>Asterales</taxon>
        <taxon>Asteraceae</taxon>
        <taxon>Carduoideae</taxon>
        <taxon>Cardueae</taxon>
        <taxon>Arctiinae</taxon>
        <taxon>Arctium</taxon>
    </lineage>
</organism>
<protein>
    <submittedName>
        <fullName evidence="1">Uncharacterized protein</fullName>
    </submittedName>
</protein>
<comment type="caution">
    <text evidence="1">The sequence shown here is derived from an EMBL/GenBank/DDBJ whole genome shotgun (WGS) entry which is preliminary data.</text>
</comment>
<name>A0ACB8Y1F8_ARCLA</name>
<dbReference type="Proteomes" id="UP001055879">
    <property type="component" value="Linkage Group LG14"/>
</dbReference>
<accession>A0ACB8Y1F8</accession>
<sequence length="269" mass="29711">MLLTSPSLAPPPETADKPGSTPKGNLLQHQNLQMVLQLMVEFDKVTGSSPLTAASGRSSNRCFTMPRKSTRLTKGLVAKYKNTSKEEMPLQDSSDEASIDIEFTNPEGHSSEEDLIESDEELESTDLNNTQTTIGEDEELGESDEVLDSNELNEKVPSSNSDEQSKEVPSIESNEQSKEVDESMFKEDSLRMARGKAPLTKSFVAKFKSTQKDISSSEREIEMNSEDNVVSLRDDENISLMPSSQPIASKRNLRPRVLKATHVEKSGNV</sequence>
<proteinExistence type="predicted"/>